<keyword evidence="1" id="KW-0614">Plasmid</keyword>
<dbReference type="AlphaFoldDB" id="I3XG03"/>
<gene>
    <name evidence="1" type="ORF">USDA257_p00910</name>
</gene>
<protein>
    <submittedName>
        <fullName evidence="1">Uncharacterized protein</fullName>
    </submittedName>
</protein>
<dbReference type="EMBL" id="CP003564">
    <property type="protein sequence ID" value="AFL54809.1"/>
    <property type="molecule type" value="Genomic_DNA"/>
</dbReference>
<name>I3XG03_SINF2</name>
<dbReference type="HOGENOM" id="CLU_200535_0_0_5"/>
<evidence type="ECO:0000313" key="2">
    <source>
        <dbReference type="Proteomes" id="UP000006180"/>
    </source>
</evidence>
<evidence type="ECO:0000313" key="1">
    <source>
        <dbReference type="EMBL" id="AFL54809.1"/>
    </source>
</evidence>
<organism evidence="1">
    <name type="scientific">Sinorhizobium fredii (strain USDA 257)</name>
    <dbReference type="NCBI Taxonomy" id="1185652"/>
    <lineage>
        <taxon>Bacteria</taxon>
        <taxon>Pseudomonadati</taxon>
        <taxon>Pseudomonadota</taxon>
        <taxon>Alphaproteobacteria</taxon>
        <taxon>Hyphomicrobiales</taxon>
        <taxon>Rhizobiaceae</taxon>
        <taxon>Sinorhizobium/Ensifer group</taxon>
        <taxon>Sinorhizobium</taxon>
    </lineage>
</organism>
<geneLocation type="plasmid" evidence="2">
    <name>pUSDA257 fragment 1</name>
</geneLocation>
<accession>I3XG03</accession>
<sequence length="51" mass="5525">MAPILELKDEPPHDGASCERQQGVRFGLNGRCFASIAPDSPKSPPVQSDQF</sequence>
<proteinExistence type="predicted"/>
<reference evidence="1" key="1">
    <citation type="journal article" date="2012" name="J. Bacteriol.">
        <title>Complete genome sequence of the broad-host-range strain Sinorhizobium fredii USDA257.</title>
        <authorList>
            <person name="Schuldes J."/>
            <person name="Rodriguez Orbegoso M."/>
            <person name="Schmeisser C."/>
            <person name="Krishnan H.B."/>
            <person name="Daniel R."/>
            <person name="Streit W.R."/>
        </authorList>
    </citation>
    <scope>NUCLEOTIDE SEQUENCE [LARGE SCALE GENOMIC DNA]</scope>
    <source>
        <strain evidence="1">USDA 257</strain>
        <plasmid evidence="1">pUSDA257</plasmid>
    </source>
</reference>